<dbReference type="GO" id="GO:0003700">
    <property type="term" value="F:DNA-binding transcription factor activity"/>
    <property type="evidence" value="ECO:0007669"/>
    <property type="project" value="TreeGrafter"/>
</dbReference>
<dbReference type="Pfam" id="PF13305">
    <property type="entry name" value="TetR_C_33"/>
    <property type="match status" value="1"/>
</dbReference>
<dbReference type="Gene3D" id="1.10.357.10">
    <property type="entry name" value="Tetracycline Repressor, domain 2"/>
    <property type="match status" value="1"/>
</dbReference>
<keyword evidence="1" id="KW-0805">Transcription regulation</keyword>
<feature type="DNA-binding region" description="H-T-H motif" evidence="4">
    <location>
        <begin position="29"/>
        <end position="48"/>
    </location>
</feature>
<dbReference type="InterPro" id="IPR050109">
    <property type="entry name" value="HTH-type_TetR-like_transc_reg"/>
</dbReference>
<evidence type="ECO:0000256" key="4">
    <source>
        <dbReference type="PROSITE-ProRule" id="PRU00335"/>
    </source>
</evidence>
<dbReference type="EMBL" id="SMGK01000001">
    <property type="protein sequence ID" value="TCK75790.1"/>
    <property type="molecule type" value="Genomic_DNA"/>
</dbReference>
<feature type="domain" description="HTH tetR-type" evidence="6">
    <location>
        <begin position="6"/>
        <end position="66"/>
    </location>
</feature>
<keyword evidence="2 4" id="KW-0238">DNA-binding</keyword>
<dbReference type="Proteomes" id="UP000295210">
    <property type="component" value="Unassembled WGS sequence"/>
</dbReference>
<evidence type="ECO:0000313" key="8">
    <source>
        <dbReference type="Proteomes" id="UP000295210"/>
    </source>
</evidence>
<feature type="compositionally biased region" description="Basic residues" evidence="5">
    <location>
        <begin position="183"/>
        <end position="194"/>
    </location>
</feature>
<evidence type="ECO:0000256" key="1">
    <source>
        <dbReference type="ARBA" id="ARBA00023015"/>
    </source>
</evidence>
<feature type="region of interest" description="Disordered" evidence="5">
    <location>
        <begin position="181"/>
        <end position="215"/>
    </location>
</feature>
<dbReference type="Gene3D" id="1.10.10.60">
    <property type="entry name" value="Homeodomain-like"/>
    <property type="match status" value="1"/>
</dbReference>
<dbReference type="AlphaFoldDB" id="A0A4R1LE15"/>
<comment type="caution">
    <text evidence="7">The sequence shown here is derived from an EMBL/GenBank/DDBJ whole genome shotgun (WGS) entry which is preliminary data.</text>
</comment>
<evidence type="ECO:0000256" key="5">
    <source>
        <dbReference type="SAM" id="MobiDB-lite"/>
    </source>
</evidence>
<organism evidence="7 8">
    <name type="scientific">Acidipila rosea</name>
    <dbReference type="NCBI Taxonomy" id="768535"/>
    <lineage>
        <taxon>Bacteria</taxon>
        <taxon>Pseudomonadati</taxon>
        <taxon>Acidobacteriota</taxon>
        <taxon>Terriglobia</taxon>
        <taxon>Terriglobales</taxon>
        <taxon>Acidobacteriaceae</taxon>
        <taxon>Acidipila</taxon>
    </lineage>
</organism>
<dbReference type="SUPFAM" id="SSF48498">
    <property type="entry name" value="Tetracyclin repressor-like, C-terminal domain"/>
    <property type="match status" value="1"/>
</dbReference>
<dbReference type="PROSITE" id="PS50977">
    <property type="entry name" value="HTH_TETR_2"/>
    <property type="match status" value="1"/>
</dbReference>
<name>A0A4R1LE15_9BACT</name>
<dbReference type="RefSeq" id="WP_131991919.1">
    <property type="nucleotide sequence ID" value="NZ_SMGK01000001.1"/>
</dbReference>
<protein>
    <submittedName>
        <fullName evidence="7">TetR family transcriptional regulator</fullName>
    </submittedName>
</protein>
<proteinExistence type="predicted"/>
<sequence length="215" mass="23569">MAYPKLLSAADILKTAVHMIEQDGADGLSLRAVASVLGVKAPSLYRYFPQKEALEVAVVEEILNAMLGRMQAASASPDPEIRFRKTVDAYLQFARERFQLYTFLLQSRRPETYASKAGKAVWKLVVEAASAVSGLQDDTAAAVAIWSFLHGYATLEHSGAFGASGPKGGLERGVEAFLSSFRSRARPVRKKRPPRTTDLRRAGKRSLRNPTRSSN</sequence>
<dbReference type="PANTHER" id="PTHR30055">
    <property type="entry name" value="HTH-TYPE TRANSCRIPTIONAL REGULATOR RUTR"/>
    <property type="match status" value="1"/>
</dbReference>
<dbReference type="InterPro" id="IPR009057">
    <property type="entry name" value="Homeodomain-like_sf"/>
</dbReference>
<evidence type="ECO:0000256" key="3">
    <source>
        <dbReference type="ARBA" id="ARBA00023163"/>
    </source>
</evidence>
<evidence type="ECO:0000259" key="6">
    <source>
        <dbReference type="PROSITE" id="PS50977"/>
    </source>
</evidence>
<dbReference type="PRINTS" id="PR00455">
    <property type="entry name" value="HTHTETR"/>
</dbReference>
<evidence type="ECO:0000313" key="7">
    <source>
        <dbReference type="EMBL" id="TCK75790.1"/>
    </source>
</evidence>
<dbReference type="PANTHER" id="PTHR30055:SF239">
    <property type="entry name" value="TRANSCRIPTIONAL REGULATORY PROTEIN"/>
    <property type="match status" value="1"/>
</dbReference>
<reference evidence="7 8" key="1">
    <citation type="submission" date="2019-03" db="EMBL/GenBank/DDBJ databases">
        <title>Genomic Encyclopedia of Type Strains, Phase IV (KMG-IV): sequencing the most valuable type-strain genomes for metagenomic binning, comparative biology and taxonomic classification.</title>
        <authorList>
            <person name="Goeker M."/>
        </authorList>
    </citation>
    <scope>NUCLEOTIDE SEQUENCE [LARGE SCALE GENOMIC DNA]</scope>
    <source>
        <strain evidence="7 8">DSM 103428</strain>
    </source>
</reference>
<gene>
    <name evidence="7" type="ORF">C7378_0782</name>
</gene>
<dbReference type="InterPro" id="IPR001647">
    <property type="entry name" value="HTH_TetR"/>
</dbReference>
<keyword evidence="3" id="KW-0804">Transcription</keyword>
<dbReference type="Pfam" id="PF00440">
    <property type="entry name" value="TetR_N"/>
    <property type="match status" value="1"/>
</dbReference>
<dbReference type="GO" id="GO:0000976">
    <property type="term" value="F:transcription cis-regulatory region binding"/>
    <property type="evidence" value="ECO:0007669"/>
    <property type="project" value="TreeGrafter"/>
</dbReference>
<dbReference type="InterPro" id="IPR025996">
    <property type="entry name" value="MT1864/Rv1816-like_C"/>
</dbReference>
<accession>A0A4R1LE15</accession>
<evidence type="ECO:0000256" key="2">
    <source>
        <dbReference type="ARBA" id="ARBA00023125"/>
    </source>
</evidence>
<keyword evidence="8" id="KW-1185">Reference proteome</keyword>
<dbReference type="OrthoDB" id="71867at2"/>
<dbReference type="InterPro" id="IPR036271">
    <property type="entry name" value="Tet_transcr_reg_TetR-rel_C_sf"/>
</dbReference>
<dbReference type="SUPFAM" id="SSF46689">
    <property type="entry name" value="Homeodomain-like"/>
    <property type="match status" value="1"/>
</dbReference>